<evidence type="ECO:0000256" key="1">
    <source>
        <dbReference type="SAM" id="MobiDB-lite"/>
    </source>
</evidence>
<reference evidence="3 4" key="1">
    <citation type="submission" date="2020-08" db="EMBL/GenBank/DDBJ databases">
        <title>Genomic Encyclopedia of Type Strains, Phase IV (KMG-IV): sequencing the most valuable type-strain genomes for metagenomic binning, comparative biology and taxonomic classification.</title>
        <authorList>
            <person name="Goeker M."/>
        </authorList>
    </citation>
    <scope>NUCLEOTIDE SEQUENCE [LARGE SCALE GENOMIC DNA]</scope>
    <source>
        <strain evidence="3 4">DSM 16325</strain>
    </source>
</reference>
<organism evidence="3 4">
    <name type="scientific">Anoxybacteroides tepidamans</name>
    <dbReference type="NCBI Taxonomy" id="265948"/>
    <lineage>
        <taxon>Bacteria</taxon>
        <taxon>Bacillati</taxon>
        <taxon>Bacillota</taxon>
        <taxon>Bacilli</taxon>
        <taxon>Bacillales</taxon>
        <taxon>Anoxybacillaceae</taxon>
        <taxon>Anoxybacteroides</taxon>
    </lineage>
</organism>
<feature type="region of interest" description="Disordered" evidence="1">
    <location>
        <begin position="199"/>
        <end position="221"/>
    </location>
</feature>
<gene>
    <name evidence="3" type="ORF">HNQ34_003445</name>
</gene>
<sequence length="221" mass="24952">MKPLYKTLAVSLLGLSLISGCGAKQEVEKTLPSKQTGEQSNKQEQSKIIRLLEKKLSYTENGKTYEEMAYLKTSENQSFSLYVLEGWELEAEEPNSDVLLKDDSFVRIRLIQPEYGAMDYEKMVEDQAKAVSADAVRQNTDDLQGLLRQAVWYKAYTSDTAVNVIWIKENVPMMVTIQTPRDQEVLEPIFAMLSTVEKTEVTKPNKSLDNPNEPTSSSNGQ</sequence>
<keyword evidence="4" id="KW-1185">Reference proteome</keyword>
<dbReference type="PROSITE" id="PS51257">
    <property type="entry name" value="PROKAR_LIPOPROTEIN"/>
    <property type="match status" value="1"/>
</dbReference>
<evidence type="ECO:0000256" key="2">
    <source>
        <dbReference type="SAM" id="SignalP"/>
    </source>
</evidence>
<dbReference type="AlphaFoldDB" id="A0A7W8IUX3"/>
<name>A0A7W8IUX3_9BACL</name>
<evidence type="ECO:0008006" key="5">
    <source>
        <dbReference type="Google" id="ProtNLM"/>
    </source>
</evidence>
<protein>
    <recommendedName>
        <fullName evidence="5">Lipoprotein</fullName>
    </recommendedName>
</protein>
<proteinExistence type="predicted"/>
<evidence type="ECO:0000313" key="4">
    <source>
        <dbReference type="Proteomes" id="UP000520011"/>
    </source>
</evidence>
<accession>A0A7W8IUX3</accession>
<dbReference type="RefSeq" id="WP_183256458.1">
    <property type="nucleotide sequence ID" value="NZ_JACHEP010000036.1"/>
</dbReference>
<dbReference type="EMBL" id="JACHEP010000036">
    <property type="protein sequence ID" value="MBB5326311.1"/>
    <property type="molecule type" value="Genomic_DNA"/>
</dbReference>
<feature type="compositionally biased region" description="Polar residues" evidence="1">
    <location>
        <begin position="204"/>
        <end position="221"/>
    </location>
</feature>
<evidence type="ECO:0000313" key="3">
    <source>
        <dbReference type="EMBL" id="MBB5326311.1"/>
    </source>
</evidence>
<feature type="chain" id="PRO_5031010059" description="Lipoprotein" evidence="2">
    <location>
        <begin position="24"/>
        <end position="221"/>
    </location>
</feature>
<comment type="caution">
    <text evidence="3">The sequence shown here is derived from an EMBL/GenBank/DDBJ whole genome shotgun (WGS) entry which is preliminary data.</text>
</comment>
<feature type="signal peptide" evidence="2">
    <location>
        <begin position="1"/>
        <end position="23"/>
    </location>
</feature>
<keyword evidence="2" id="KW-0732">Signal</keyword>
<dbReference type="Proteomes" id="UP000520011">
    <property type="component" value="Unassembled WGS sequence"/>
</dbReference>